<protein>
    <submittedName>
        <fullName evidence="2">Uncharacterized protein</fullName>
    </submittedName>
</protein>
<accession>A0A3M8AYQ6</accession>
<dbReference type="EMBL" id="RHHS01000029">
    <property type="protein sequence ID" value="RNB56341.1"/>
    <property type="molecule type" value="Genomic_DNA"/>
</dbReference>
<dbReference type="AlphaFoldDB" id="A0A3M8AYQ6"/>
<keyword evidence="3" id="KW-1185">Reference proteome</keyword>
<feature type="chain" id="PRO_5017950714" evidence="1">
    <location>
        <begin position="26"/>
        <end position="229"/>
    </location>
</feature>
<evidence type="ECO:0000313" key="2">
    <source>
        <dbReference type="EMBL" id="RNB56341.1"/>
    </source>
</evidence>
<organism evidence="2 3">
    <name type="scientific">Brevibacillus gelatini</name>
    <dbReference type="NCBI Taxonomy" id="1655277"/>
    <lineage>
        <taxon>Bacteria</taxon>
        <taxon>Bacillati</taxon>
        <taxon>Bacillota</taxon>
        <taxon>Bacilli</taxon>
        <taxon>Bacillales</taxon>
        <taxon>Paenibacillaceae</taxon>
        <taxon>Brevibacillus</taxon>
    </lineage>
</organism>
<evidence type="ECO:0000256" key="1">
    <source>
        <dbReference type="SAM" id="SignalP"/>
    </source>
</evidence>
<feature type="signal peptide" evidence="1">
    <location>
        <begin position="1"/>
        <end position="25"/>
    </location>
</feature>
<name>A0A3M8AYQ6_9BACL</name>
<dbReference type="RefSeq" id="WP_122905141.1">
    <property type="nucleotide sequence ID" value="NZ_RHHS01000029.1"/>
</dbReference>
<proteinExistence type="predicted"/>
<keyword evidence="1" id="KW-0732">Signal</keyword>
<reference evidence="2 3" key="1">
    <citation type="submission" date="2018-10" db="EMBL/GenBank/DDBJ databases">
        <title>Phylogenomics of Brevibacillus.</title>
        <authorList>
            <person name="Dunlap C."/>
        </authorList>
    </citation>
    <scope>NUCLEOTIDE SEQUENCE [LARGE SCALE GENOMIC DNA]</scope>
    <source>
        <strain evidence="2 3">DSM 100115</strain>
    </source>
</reference>
<dbReference type="Proteomes" id="UP000268829">
    <property type="component" value="Unassembled WGS sequence"/>
</dbReference>
<dbReference type="OrthoDB" id="2474316at2"/>
<evidence type="ECO:0000313" key="3">
    <source>
        <dbReference type="Proteomes" id="UP000268829"/>
    </source>
</evidence>
<gene>
    <name evidence="2" type="ORF">EDM57_12815</name>
</gene>
<sequence>MFKKKSIAVLCALSLLAAVPSVSLAKENYSEPLKLLGAENQEVVVNITEEAQGMVTKEEIEQIVEQAGDAKSITIHKVSKKADDKLTPMFLSDVVKLVESSNNPTAAVQIISVPKGKTIKLTTTQAKKVNSSARVKASVSVGYGPASAGDEVESTLTQEISTTYTTEETWTGPSEKSPYVSRIYYWTGFYDRGTWRVDEISWLTGKVTDTYTGSYTEPTHYIEWSRDFQ</sequence>
<comment type="caution">
    <text evidence="2">The sequence shown here is derived from an EMBL/GenBank/DDBJ whole genome shotgun (WGS) entry which is preliminary data.</text>
</comment>